<dbReference type="NCBIfam" id="TIGR00702">
    <property type="entry name" value="YcaO-type kinase domain"/>
    <property type="match status" value="1"/>
</dbReference>
<organism evidence="2 3">
    <name type="scientific">Burkholderia stagnalis</name>
    <dbReference type="NCBI Taxonomy" id="1503054"/>
    <lineage>
        <taxon>Bacteria</taxon>
        <taxon>Pseudomonadati</taxon>
        <taxon>Pseudomonadota</taxon>
        <taxon>Betaproteobacteria</taxon>
        <taxon>Burkholderiales</taxon>
        <taxon>Burkholderiaceae</taxon>
        <taxon>Burkholderia</taxon>
        <taxon>Burkholderia cepacia complex</taxon>
    </lineage>
</organism>
<dbReference type="PROSITE" id="PS51664">
    <property type="entry name" value="YCAO"/>
    <property type="match status" value="1"/>
</dbReference>
<dbReference type="Gene3D" id="3.30.160.660">
    <property type="match status" value="1"/>
</dbReference>
<dbReference type="Pfam" id="PF02624">
    <property type="entry name" value="YcaO"/>
    <property type="match status" value="1"/>
</dbReference>
<dbReference type="InterPro" id="IPR003776">
    <property type="entry name" value="YcaO-like_dom"/>
</dbReference>
<evidence type="ECO:0000313" key="2">
    <source>
        <dbReference type="EMBL" id="KAB0637047.1"/>
    </source>
</evidence>
<feature type="domain" description="YcaO" evidence="1">
    <location>
        <begin position="63"/>
        <end position="403"/>
    </location>
</feature>
<protein>
    <recommendedName>
        <fullName evidence="1">YcaO domain-containing protein</fullName>
    </recommendedName>
</protein>
<comment type="caution">
    <text evidence="2">The sequence shown here is derived from an EMBL/GenBank/DDBJ whole genome shotgun (WGS) entry which is preliminary data.</text>
</comment>
<sequence>MIRLNSSLRMRSLDESLALVRSVAGEYGITRVTNTTALDRIGIPVFASIRPNAVPGSLCVSAGKGLLPAEAEMGAFMEAIELASCEFGRSGIGFAPVTVERMLDGYDARVTMADFAPLLGQRFDSNELIACTPGEEVLSGETVLVPSELVFSPFDDNPFATKFGSSSVGLASGNNLLEASVHGLAELIEHDIASFGFVRDESCLVRLDSAPMPIKRLRQLCEDAGFSLYLRHTPNAFGLPYFRATLFDNTDDAPLAVCAGYGLHPIRSIAAVRAMTEAAQSRLTAIHGGRDDLTKRLEHWPQSARKQEIEAISALRTKESNADNAVDFANIVDHEQHVTSLETAWDYMVDVLRERNLSQVVRICLSQASDPFQVVRIIVPGLEAFSPEHMRIGRRLHDYIMSL</sequence>
<dbReference type="Proteomes" id="UP000473470">
    <property type="component" value="Unassembled WGS sequence"/>
</dbReference>
<reference evidence="2 3" key="1">
    <citation type="submission" date="2019-09" db="EMBL/GenBank/DDBJ databases">
        <title>Draft genome sequences of 48 bacterial type strains from the CCUG.</title>
        <authorList>
            <person name="Tunovic T."/>
            <person name="Pineiro-Iglesias B."/>
            <person name="Unosson C."/>
            <person name="Inganas E."/>
            <person name="Ohlen M."/>
            <person name="Cardew S."/>
            <person name="Jensie-Markopoulos S."/>
            <person name="Salva-Serra F."/>
            <person name="Jaen-Luchoro D."/>
            <person name="Karlsson R."/>
            <person name="Svensson-Stadler L."/>
            <person name="Chun J."/>
            <person name="Moore E."/>
        </authorList>
    </citation>
    <scope>NUCLEOTIDE SEQUENCE [LARGE SCALE GENOMIC DNA]</scope>
    <source>
        <strain evidence="2 3">CCUG 65686</strain>
    </source>
</reference>
<dbReference type="EMBL" id="VZOK01000023">
    <property type="protein sequence ID" value="KAB0637047.1"/>
    <property type="molecule type" value="Genomic_DNA"/>
</dbReference>
<accession>A0A6L3MXY4</accession>
<gene>
    <name evidence="2" type="ORF">F7R25_17315</name>
</gene>
<dbReference type="PANTHER" id="PTHR37809:SF1">
    <property type="entry name" value="RIBOSOMAL PROTEIN S12 METHYLTHIOTRANSFERASE ACCESSORY FACTOR YCAO"/>
    <property type="match status" value="1"/>
</dbReference>
<evidence type="ECO:0000259" key="1">
    <source>
        <dbReference type="PROSITE" id="PS51664"/>
    </source>
</evidence>
<dbReference type="AlphaFoldDB" id="A0A6L3MXY4"/>
<name>A0A6L3MXY4_9BURK</name>
<dbReference type="PANTHER" id="PTHR37809">
    <property type="entry name" value="RIBOSOMAL PROTEIN S12 METHYLTHIOTRANSFERASE ACCESSORY FACTOR YCAO"/>
    <property type="match status" value="1"/>
</dbReference>
<proteinExistence type="predicted"/>
<evidence type="ECO:0000313" key="3">
    <source>
        <dbReference type="Proteomes" id="UP000473470"/>
    </source>
</evidence>